<dbReference type="GO" id="GO:0005891">
    <property type="term" value="C:voltage-gated calcium channel complex"/>
    <property type="evidence" value="ECO:0007669"/>
    <property type="project" value="TreeGrafter"/>
</dbReference>
<sequence>MPMHTPMWQYFVTVQGVTTLYPPTANVCTGTDVVRRLSFLSGQNVDLVIALDGSNPMSELVGSFSMWDIGGWLTHVLLEETTSFGDRVAMVGVSSHMEQAEDVVLKSVNKYIINVIANHIKAWKPNGETSYLPLLEQAIHIFRRSPSKVTSAGIPCVFPFTYQNVVYNDCTTVDYNASWCATTSNFVNDGEWSVCSLTRRTKVLVFVSGSESENETIADIKEFVHNRSNSVLNDIKIIAFGLGRYMNFLQVCFSPGGKHISIERLQNPYDTSLVTFPYALFLAVHGAREPVFSMPYKNILYHGIVVTLSQAVFDNDTFVGIVGIDMKVADLLREIIYDGSGSNSYFFVMNRENGYCLFHPMAPPYVDHRHPTVLRTTFLEPEAARHNLLNDMASVDSGDAYIVVRRTISNGDPSRDGSKTTTTNATFTFESIEGTNFSLCLVVYEGAKEVRYSNLSRVPEVRLLYYAYAGESGMKQCELFTKIVTLNSSVVKFEPTSFIDPFLFAENKTFPSKTQVKEYIDVLQGKSTKRIFRENVKDGVIITSLLDNIWRYHNNGSYPFWRSIILDTGVLRVYPGIRMARRISHTTSSFYRKAIAEQGRIVVSGPYLDDGGAGYLLTIHKAIYVPGSSTEVFAVQTVDIPLEHAYNEMLGDYTPCKGKKTRYGNSCILLNKAGYVILHKRFMAAPKTWSEMPRLTNRHITSMERHIAHDMLKWGFMNKTSWFDLANNKEYMSYVLSEERKTSTTNTRFTFTHISGTNTFLVVIRSKRYRYKDSSKCVCVDWVSSKLPYCKANGSNVCECPCYKTVEFIHQNGTFIKDDLVLSVPPPITSNHPEQSHREQARRGRERFKPCFNFSCNEQFTERKCHHQLGCRWCSAGWDGRPLGSNSYCADRQECYFGMVGHPGPYGDYVKVEDSSHVKILLYLFATFALIIVTAVVSFNCRHRLECICREDENFKDIFT</sequence>
<evidence type="ECO:0000259" key="5">
    <source>
        <dbReference type="PROSITE" id="PS51092"/>
    </source>
</evidence>
<dbReference type="SMART" id="SM00059">
    <property type="entry name" value="FN2"/>
    <property type="match status" value="1"/>
</dbReference>
<dbReference type="CDD" id="cd18773">
    <property type="entry name" value="PDC1_HK_sensor"/>
    <property type="match status" value="1"/>
</dbReference>
<organism evidence="6 7">
    <name type="scientific">Ridgeia piscesae</name>
    <name type="common">Tubeworm</name>
    <dbReference type="NCBI Taxonomy" id="27915"/>
    <lineage>
        <taxon>Eukaryota</taxon>
        <taxon>Metazoa</taxon>
        <taxon>Spiralia</taxon>
        <taxon>Lophotrochozoa</taxon>
        <taxon>Annelida</taxon>
        <taxon>Polychaeta</taxon>
        <taxon>Sedentaria</taxon>
        <taxon>Canalipalpata</taxon>
        <taxon>Sabellida</taxon>
        <taxon>Siboglinidae</taxon>
        <taxon>Ridgeia</taxon>
    </lineage>
</organism>
<keyword evidence="1" id="KW-0677">Repeat</keyword>
<gene>
    <name evidence="6" type="ORF">NP493_535g00017</name>
</gene>
<reference evidence="6" key="1">
    <citation type="journal article" date="2023" name="Mol. Biol. Evol.">
        <title>Third-Generation Sequencing Reveals the Adaptive Role of the Epigenome in Three Deep-Sea Polychaetes.</title>
        <authorList>
            <person name="Perez M."/>
            <person name="Aroh O."/>
            <person name="Sun Y."/>
            <person name="Lan Y."/>
            <person name="Juniper S.K."/>
            <person name="Young C.R."/>
            <person name="Angers B."/>
            <person name="Qian P.Y."/>
        </authorList>
    </citation>
    <scope>NUCLEOTIDE SEQUENCE</scope>
    <source>
        <strain evidence="6">R07B-5</strain>
    </source>
</reference>
<keyword evidence="4" id="KW-0472">Membrane</keyword>
<dbReference type="InterPro" id="IPR000562">
    <property type="entry name" value="FN_type2_dom"/>
</dbReference>
<keyword evidence="4" id="KW-1133">Transmembrane helix</keyword>
<dbReference type="PANTHER" id="PTHR10166">
    <property type="entry name" value="VOLTAGE-DEPENDENT CALCIUM CHANNEL SUBUNIT ALPHA-2/DELTA-RELATED"/>
    <property type="match status" value="1"/>
</dbReference>
<dbReference type="InterPro" id="IPR036943">
    <property type="entry name" value="FN_type2_sf"/>
</dbReference>
<dbReference type="SUPFAM" id="SSF57440">
    <property type="entry name" value="Kringle-like"/>
    <property type="match status" value="1"/>
</dbReference>
<accession>A0AAD9KWA5</accession>
<feature type="domain" description="Fibronectin type-II" evidence="5">
    <location>
        <begin position="151"/>
        <end position="197"/>
    </location>
</feature>
<comment type="caution">
    <text evidence="6">The sequence shown here is derived from an EMBL/GenBank/DDBJ whole genome shotgun (WGS) entry which is preliminary data.</text>
</comment>
<dbReference type="InterPro" id="IPR036465">
    <property type="entry name" value="vWFA_dom_sf"/>
</dbReference>
<name>A0AAD9KWA5_RIDPI</name>
<dbReference type="Proteomes" id="UP001209878">
    <property type="component" value="Unassembled WGS sequence"/>
</dbReference>
<dbReference type="AlphaFoldDB" id="A0AAD9KWA5"/>
<evidence type="ECO:0000256" key="3">
    <source>
        <dbReference type="PROSITE-ProRule" id="PRU00479"/>
    </source>
</evidence>
<feature type="transmembrane region" description="Helical" evidence="4">
    <location>
        <begin position="920"/>
        <end position="941"/>
    </location>
</feature>
<dbReference type="Gene3D" id="3.40.50.410">
    <property type="entry name" value="von Willebrand factor, type A domain"/>
    <property type="match status" value="1"/>
</dbReference>
<dbReference type="PROSITE" id="PS51092">
    <property type="entry name" value="FN2_2"/>
    <property type="match status" value="1"/>
</dbReference>
<keyword evidence="7" id="KW-1185">Reference proteome</keyword>
<dbReference type="CDD" id="cd00062">
    <property type="entry name" value="FN2"/>
    <property type="match status" value="1"/>
</dbReference>
<protein>
    <recommendedName>
        <fullName evidence="5">Fibronectin type-II domain-containing protein</fullName>
    </recommendedName>
</protein>
<evidence type="ECO:0000256" key="2">
    <source>
        <dbReference type="ARBA" id="ARBA00023157"/>
    </source>
</evidence>
<evidence type="ECO:0000256" key="1">
    <source>
        <dbReference type="ARBA" id="ARBA00022737"/>
    </source>
</evidence>
<dbReference type="PANTHER" id="PTHR10166:SF66">
    <property type="entry name" value="VWFA AND CACHE DOMAIN-CONTAINING PROTEIN CG16868"/>
    <property type="match status" value="1"/>
</dbReference>
<dbReference type="EMBL" id="JAODUO010000538">
    <property type="protein sequence ID" value="KAK2178559.1"/>
    <property type="molecule type" value="Genomic_DNA"/>
</dbReference>
<proteinExistence type="predicted"/>
<keyword evidence="4" id="KW-0812">Transmembrane</keyword>
<dbReference type="InterPro" id="IPR051173">
    <property type="entry name" value="Ca_channel_alpha-2/delta"/>
</dbReference>
<dbReference type="InterPro" id="IPR013806">
    <property type="entry name" value="Kringle-like"/>
</dbReference>
<dbReference type="Pfam" id="PF00040">
    <property type="entry name" value="fn2"/>
    <property type="match status" value="1"/>
</dbReference>
<evidence type="ECO:0000313" key="7">
    <source>
        <dbReference type="Proteomes" id="UP001209878"/>
    </source>
</evidence>
<dbReference type="Gene3D" id="2.10.10.10">
    <property type="entry name" value="Fibronectin, type II, collagen-binding"/>
    <property type="match status" value="1"/>
</dbReference>
<evidence type="ECO:0000313" key="6">
    <source>
        <dbReference type="EMBL" id="KAK2178559.1"/>
    </source>
</evidence>
<evidence type="ECO:0000256" key="4">
    <source>
        <dbReference type="SAM" id="Phobius"/>
    </source>
</evidence>
<dbReference type="GO" id="GO:0005245">
    <property type="term" value="F:voltage-gated calcium channel activity"/>
    <property type="evidence" value="ECO:0007669"/>
    <property type="project" value="TreeGrafter"/>
</dbReference>
<comment type="caution">
    <text evidence="3">Lacks conserved residue(s) required for the propagation of feature annotation.</text>
</comment>
<dbReference type="Gene3D" id="3.30.450.20">
    <property type="entry name" value="PAS domain"/>
    <property type="match status" value="2"/>
</dbReference>
<keyword evidence="2" id="KW-1015">Disulfide bond</keyword>